<accession>A0A5C6LX16</accession>
<evidence type="ECO:0000256" key="1">
    <source>
        <dbReference type="SAM" id="MobiDB-lite"/>
    </source>
</evidence>
<dbReference type="Pfam" id="PF13180">
    <property type="entry name" value="PDZ_2"/>
    <property type="match status" value="1"/>
</dbReference>
<dbReference type="SMART" id="SM00228">
    <property type="entry name" value="PDZ"/>
    <property type="match status" value="1"/>
</dbReference>
<dbReference type="Proteomes" id="UP000318815">
    <property type="component" value="Unassembled WGS sequence"/>
</dbReference>
<dbReference type="RefSeq" id="WP_146303947.1">
    <property type="nucleotide sequence ID" value="NZ_VOHS01000003.1"/>
</dbReference>
<feature type="region of interest" description="Disordered" evidence="1">
    <location>
        <begin position="1"/>
        <end position="28"/>
    </location>
</feature>
<dbReference type="PROSITE" id="PS50106">
    <property type="entry name" value="PDZ"/>
    <property type="match status" value="1"/>
</dbReference>
<keyword evidence="4" id="KW-1185">Reference proteome</keyword>
<gene>
    <name evidence="3" type="ORF">FEF09_04205</name>
</gene>
<evidence type="ECO:0000259" key="2">
    <source>
        <dbReference type="PROSITE" id="PS50106"/>
    </source>
</evidence>
<name>A0A5C6LX16_9BACT</name>
<dbReference type="AlphaFoldDB" id="A0A5C6LX16"/>
<organism evidence="3 4">
    <name type="scientific">Chitinophaga pinensis</name>
    <dbReference type="NCBI Taxonomy" id="79329"/>
    <lineage>
        <taxon>Bacteria</taxon>
        <taxon>Pseudomonadati</taxon>
        <taxon>Bacteroidota</taxon>
        <taxon>Chitinophagia</taxon>
        <taxon>Chitinophagales</taxon>
        <taxon>Chitinophagaceae</taxon>
        <taxon>Chitinophaga</taxon>
    </lineage>
</organism>
<evidence type="ECO:0000313" key="3">
    <source>
        <dbReference type="EMBL" id="TWW01771.1"/>
    </source>
</evidence>
<evidence type="ECO:0000313" key="4">
    <source>
        <dbReference type="Proteomes" id="UP000318815"/>
    </source>
</evidence>
<comment type="caution">
    <text evidence="3">The sequence shown here is derived from an EMBL/GenBank/DDBJ whole genome shotgun (WGS) entry which is preliminary data.</text>
</comment>
<dbReference type="InterPro" id="IPR036034">
    <property type="entry name" value="PDZ_sf"/>
</dbReference>
<dbReference type="SUPFAM" id="SSF50156">
    <property type="entry name" value="PDZ domain-like"/>
    <property type="match status" value="1"/>
</dbReference>
<feature type="compositionally biased region" description="Gly residues" evidence="1">
    <location>
        <begin position="9"/>
        <end position="19"/>
    </location>
</feature>
<dbReference type="EMBL" id="VOHS01000003">
    <property type="protein sequence ID" value="TWW01771.1"/>
    <property type="molecule type" value="Genomic_DNA"/>
</dbReference>
<dbReference type="OrthoDB" id="9781273at2"/>
<sequence length="125" mass="13201">MPRGSFNFGDGGPGQGFPGPGFNRDFRGFHDNNDVKLGLSVQDTEDGKGAVVLSVAPGSAAEKAGFKVNDIVTDVAGSEISSTRDVANAYRTNKEKGSFSAKVKRNGQSKTLEVKVPKKLNKVDL</sequence>
<feature type="domain" description="PDZ" evidence="2">
    <location>
        <begin position="37"/>
        <end position="82"/>
    </location>
</feature>
<proteinExistence type="predicted"/>
<dbReference type="InterPro" id="IPR001478">
    <property type="entry name" value="PDZ"/>
</dbReference>
<protein>
    <submittedName>
        <fullName evidence="3">PDZ domain-containing protein</fullName>
    </submittedName>
</protein>
<dbReference type="Gene3D" id="2.30.42.10">
    <property type="match status" value="1"/>
</dbReference>
<reference evidence="3 4" key="1">
    <citation type="submission" date="2019-08" db="EMBL/GenBank/DDBJ databases">
        <title>Whole genome sequencing of chitin degrading bacteria Chitinophaga pinensis YS16.</title>
        <authorList>
            <person name="Singh R.P."/>
            <person name="Manchanda G."/>
            <person name="Maurya I.K."/>
            <person name="Joshi N.K."/>
            <person name="Srivastava A.K."/>
        </authorList>
    </citation>
    <scope>NUCLEOTIDE SEQUENCE [LARGE SCALE GENOMIC DNA]</scope>
    <source>
        <strain evidence="3 4">YS-16</strain>
    </source>
</reference>